<evidence type="ECO:0000313" key="3">
    <source>
        <dbReference type="Proteomes" id="UP000198414"/>
    </source>
</evidence>
<protein>
    <recommendedName>
        <fullName evidence="4">DUF3325 domain-containing protein</fullName>
    </recommendedName>
</protein>
<sequence>MTYYICAIFTLISAAVSFGFSIEAYSSAKKKAGSSLTTAKYAVSRSLALLVVSIGLIIFISRPYLTTLATAMILVQLFDGLIGLKISRFKTAGPLLTALVNALLLLLLLKS</sequence>
<dbReference type="AlphaFoldDB" id="A0A1Z5ITZ7"/>
<dbReference type="EMBL" id="BCMI01000001">
    <property type="protein sequence ID" value="GAX04921.1"/>
    <property type="molecule type" value="Genomic_DNA"/>
</dbReference>
<feature type="transmembrane region" description="Helical" evidence="1">
    <location>
        <begin position="92"/>
        <end position="109"/>
    </location>
</feature>
<comment type="caution">
    <text evidence="2">The sequence shown here is derived from an EMBL/GenBank/DDBJ whole genome shotgun (WGS) entry which is preliminary data.</text>
</comment>
<reference evidence="2 3" key="1">
    <citation type="submission" date="2015-11" db="EMBL/GenBank/DDBJ databases">
        <title>Draft genome sequences of new species of the genus Lactobacillus isolated from orchardgrass silage.</title>
        <authorList>
            <person name="Tohno M."/>
            <person name="Tanizawa Y."/>
            <person name="Arita M."/>
        </authorList>
    </citation>
    <scope>NUCLEOTIDE SEQUENCE [LARGE SCALE GENOMIC DNA]</scope>
    <source>
        <strain evidence="2 3">IWT25</strain>
    </source>
</reference>
<dbReference type="RefSeq" id="WP_089120335.1">
    <property type="nucleotide sequence ID" value="NZ_BCMI01000001.1"/>
</dbReference>
<organism evidence="2 3">
    <name type="scientific">Secundilactobacillus pentosiphilus</name>
    <dbReference type="NCBI Taxonomy" id="1714682"/>
    <lineage>
        <taxon>Bacteria</taxon>
        <taxon>Bacillati</taxon>
        <taxon>Bacillota</taxon>
        <taxon>Bacilli</taxon>
        <taxon>Lactobacillales</taxon>
        <taxon>Lactobacillaceae</taxon>
        <taxon>Secundilactobacillus</taxon>
    </lineage>
</organism>
<keyword evidence="1" id="KW-0472">Membrane</keyword>
<evidence type="ECO:0008006" key="4">
    <source>
        <dbReference type="Google" id="ProtNLM"/>
    </source>
</evidence>
<evidence type="ECO:0000313" key="2">
    <source>
        <dbReference type="EMBL" id="GAX04921.1"/>
    </source>
</evidence>
<dbReference type="Proteomes" id="UP000198414">
    <property type="component" value="Unassembled WGS sequence"/>
</dbReference>
<name>A0A1Z5ITZ7_9LACO</name>
<dbReference type="OrthoDB" id="2194471at2"/>
<gene>
    <name evidence="2" type="ORF">IWT25_00215</name>
</gene>
<feature type="transmembrane region" description="Helical" evidence="1">
    <location>
        <begin position="38"/>
        <end position="60"/>
    </location>
</feature>
<accession>A0A1Z5ITZ7</accession>
<proteinExistence type="predicted"/>
<keyword evidence="1" id="KW-1133">Transmembrane helix</keyword>
<evidence type="ECO:0000256" key="1">
    <source>
        <dbReference type="SAM" id="Phobius"/>
    </source>
</evidence>
<keyword evidence="1" id="KW-0812">Transmembrane</keyword>